<dbReference type="VEuPathDB" id="TriTrypDB:Lsey_0021_0070"/>
<proteinExistence type="predicted"/>
<dbReference type="PROSITE" id="PS50171">
    <property type="entry name" value="ZF_MATRIN"/>
    <property type="match status" value="1"/>
</dbReference>
<protein>
    <submittedName>
        <fullName evidence="8">Putative U1 small nuclear ribonucleoprotein C</fullName>
    </submittedName>
</protein>
<dbReference type="SUPFAM" id="SSF57667">
    <property type="entry name" value="beta-beta-alpha zinc fingers"/>
    <property type="match status" value="1"/>
</dbReference>
<evidence type="ECO:0000256" key="3">
    <source>
        <dbReference type="ARBA" id="ARBA00022771"/>
    </source>
</evidence>
<dbReference type="GO" id="GO:0003676">
    <property type="term" value="F:nucleic acid binding"/>
    <property type="evidence" value="ECO:0007669"/>
    <property type="project" value="InterPro"/>
</dbReference>
<dbReference type="InterPro" id="IPR013085">
    <property type="entry name" value="U1-CZ_Znf_C2H2"/>
</dbReference>
<evidence type="ECO:0000313" key="9">
    <source>
        <dbReference type="Proteomes" id="UP000038009"/>
    </source>
</evidence>
<gene>
    <name evidence="8" type="ORF">ABL78_1306</name>
</gene>
<evidence type="ECO:0000256" key="5">
    <source>
        <dbReference type="ARBA" id="ARBA00023242"/>
    </source>
</evidence>
<evidence type="ECO:0000256" key="4">
    <source>
        <dbReference type="ARBA" id="ARBA00022833"/>
    </source>
</evidence>
<keyword evidence="4" id="KW-0862">Zinc</keyword>
<accession>A0A0N1I0S9</accession>
<evidence type="ECO:0000313" key="8">
    <source>
        <dbReference type="EMBL" id="KPI89538.1"/>
    </source>
</evidence>
<evidence type="ECO:0000256" key="2">
    <source>
        <dbReference type="ARBA" id="ARBA00022723"/>
    </source>
</evidence>
<evidence type="ECO:0000259" key="7">
    <source>
        <dbReference type="PROSITE" id="PS50171"/>
    </source>
</evidence>
<feature type="region of interest" description="Disordered" evidence="6">
    <location>
        <begin position="189"/>
        <end position="221"/>
    </location>
</feature>
<feature type="compositionally biased region" description="Low complexity" evidence="6">
    <location>
        <begin position="9"/>
        <end position="27"/>
    </location>
</feature>
<keyword evidence="5" id="KW-0539">Nucleus</keyword>
<dbReference type="OMA" id="MNCEVER"/>
<comment type="subcellular location">
    <subcellularLocation>
        <location evidence="1">Nucleus</location>
    </subcellularLocation>
</comment>
<dbReference type="InterPro" id="IPR036236">
    <property type="entry name" value="Znf_C2H2_sf"/>
</dbReference>
<name>A0A0N1I0S9_LEPSE</name>
<evidence type="ECO:0000256" key="6">
    <source>
        <dbReference type="SAM" id="MobiDB-lite"/>
    </source>
</evidence>
<dbReference type="PANTHER" id="PTHR16465:SF0">
    <property type="entry name" value="ZINC FINGER MATRIN-TYPE PROTEIN 5"/>
    <property type="match status" value="1"/>
</dbReference>
<keyword evidence="8" id="KW-0687">Ribonucleoprotein</keyword>
<dbReference type="Gene3D" id="3.30.160.60">
    <property type="entry name" value="Classic Zinc Finger"/>
    <property type="match status" value="1"/>
</dbReference>
<organism evidence="8 9">
    <name type="scientific">Leptomonas seymouri</name>
    <dbReference type="NCBI Taxonomy" id="5684"/>
    <lineage>
        <taxon>Eukaryota</taxon>
        <taxon>Discoba</taxon>
        <taxon>Euglenozoa</taxon>
        <taxon>Kinetoplastea</taxon>
        <taxon>Metakinetoplastina</taxon>
        <taxon>Trypanosomatida</taxon>
        <taxon>Trypanosomatidae</taxon>
        <taxon>Leishmaniinae</taxon>
        <taxon>Leptomonas</taxon>
    </lineage>
</organism>
<dbReference type="EMBL" id="LJSK01000021">
    <property type="protein sequence ID" value="KPI89538.1"/>
    <property type="molecule type" value="Genomic_DNA"/>
</dbReference>
<dbReference type="InterPro" id="IPR000690">
    <property type="entry name" value="Matrin/U1-C_Znf_C2H2"/>
</dbReference>
<dbReference type="Proteomes" id="UP000038009">
    <property type="component" value="Unassembled WGS sequence"/>
</dbReference>
<dbReference type="OrthoDB" id="261448at2759"/>
<feature type="compositionally biased region" description="Basic and acidic residues" evidence="6">
    <location>
        <begin position="206"/>
        <end position="215"/>
    </location>
</feature>
<dbReference type="PANTHER" id="PTHR16465">
    <property type="entry name" value="NUCLEASE-RELATED"/>
    <property type="match status" value="1"/>
</dbReference>
<sequence>MSAYAFTQASLSFSSPATPTTAASALSGQPSQDEVARIRHRRKLARKTPEQRRKLLQYQRRHNEKDGRLFYCDYCDLFISSRPRTWTAHLRSARHMDAFRNYYDLAAHVESVWISEIHHKVELARGREVHRVQQQRAGQGAATPLVAQHIAPGIVIGGAAPRPPPPPPAAVLLPSSAAAVPVGVAMPSISVGGKTLRPPPLPVKVSAEKPQPEHLHLKKRE</sequence>
<keyword evidence="2" id="KW-0479">Metal-binding</keyword>
<evidence type="ECO:0000256" key="1">
    <source>
        <dbReference type="ARBA" id="ARBA00004123"/>
    </source>
</evidence>
<comment type="caution">
    <text evidence="8">The sequence shown here is derived from an EMBL/GenBank/DDBJ whole genome shotgun (WGS) entry which is preliminary data.</text>
</comment>
<feature type="region of interest" description="Disordered" evidence="6">
    <location>
        <begin position="1"/>
        <end position="35"/>
    </location>
</feature>
<dbReference type="GO" id="GO:0005689">
    <property type="term" value="C:U12-type spliceosomal complex"/>
    <property type="evidence" value="ECO:0007669"/>
    <property type="project" value="TreeGrafter"/>
</dbReference>
<dbReference type="GO" id="GO:0008270">
    <property type="term" value="F:zinc ion binding"/>
    <property type="evidence" value="ECO:0007669"/>
    <property type="project" value="UniProtKB-KW"/>
</dbReference>
<dbReference type="AlphaFoldDB" id="A0A0N1I0S9"/>
<reference evidence="8 9" key="1">
    <citation type="journal article" date="2015" name="PLoS Pathog.">
        <title>Leptomonas seymouri: Adaptations to the Dixenous Life Cycle Analyzed by Genome Sequencing, Transcriptome Profiling and Co-infection with Leishmania donovani.</title>
        <authorList>
            <person name="Kraeva N."/>
            <person name="Butenko A."/>
            <person name="Hlavacova J."/>
            <person name="Kostygov A."/>
            <person name="Myskova J."/>
            <person name="Grybchuk D."/>
            <person name="Lestinova T."/>
            <person name="Votypka J."/>
            <person name="Volf P."/>
            <person name="Opperdoes F."/>
            <person name="Flegontov P."/>
            <person name="Lukes J."/>
            <person name="Yurchenko V."/>
        </authorList>
    </citation>
    <scope>NUCLEOTIDE SEQUENCE [LARGE SCALE GENOMIC DNA]</scope>
    <source>
        <strain evidence="8 9">ATCC 30220</strain>
    </source>
</reference>
<dbReference type="Pfam" id="PF06220">
    <property type="entry name" value="zf-U1"/>
    <property type="match status" value="1"/>
</dbReference>
<feature type="domain" description="Matrin-type" evidence="7">
    <location>
        <begin position="70"/>
        <end position="101"/>
    </location>
</feature>
<keyword evidence="9" id="KW-1185">Reference proteome</keyword>
<keyword evidence="3" id="KW-0863">Zinc-finger</keyword>